<gene>
    <name evidence="5" type="ORF">HPB52_002227</name>
</gene>
<dbReference type="PANTHER" id="PTHR23048">
    <property type="entry name" value="MYOSIN LIGHT CHAIN 1, 3"/>
    <property type="match status" value="1"/>
</dbReference>
<dbReference type="InterPro" id="IPR011992">
    <property type="entry name" value="EF-hand-dom_pair"/>
</dbReference>
<organism evidence="5 6">
    <name type="scientific">Rhipicephalus sanguineus</name>
    <name type="common">Brown dog tick</name>
    <name type="synonym">Ixodes sanguineus</name>
    <dbReference type="NCBI Taxonomy" id="34632"/>
    <lineage>
        <taxon>Eukaryota</taxon>
        <taxon>Metazoa</taxon>
        <taxon>Ecdysozoa</taxon>
        <taxon>Arthropoda</taxon>
        <taxon>Chelicerata</taxon>
        <taxon>Arachnida</taxon>
        <taxon>Acari</taxon>
        <taxon>Parasitiformes</taxon>
        <taxon>Ixodida</taxon>
        <taxon>Ixodoidea</taxon>
        <taxon>Ixodidae</taxon>
        <taxon>Rhipicephalinae</taxon>
        <taxon>Rhipicephalus</taxon>
        <taxon>Rhipicephalus</taxon>
    </lineage>
</organism>
<dbReference type="Gene3D" id="1.10.238.10">
    <property type="entry name" value="EF-hand"/>
    <property type="match status" value="2"/>
</dbReference>
<dbReference type="InterPro" id="IPR050230">
    <property type="entry name" value="CALM/Myosin/TropC-like"/>
</dbReference>
<dbReference type="GO" id="GO:0005509">
    <property type="term" value="F:calcium ion binding"/>
    <property type="evidence" value="ECO:0007669"/>
    <property type="project" value="InterPro"/>
</dbReference>
<evidence type="ECO:0000259" key="4">
    <source>
        <dbReference type="PROSITE" id="PS50222"/>
    </source>
</evidence>
<dbReference type="PROSITE" id="PS50222">
    <property type="entry name" value="EF_HAND_2"/>
    <property type="match status" value="4"/>
</dbReference>
<protein>
    <recommendedName>
        <fullName evidence="4">EF-hand domain-containing protein</fullName>
    </recommendedName>
</protein>
<evidence type="ECO:0000313" key="5">
    <source>
        <dbReference type="EMBL" id="KAH7967755.1"/>
    </source>
</evidence>
<feature type="compositionally biased region" description="Low complexity" evidence="3">
    <location>
        <begin position="72"/>
        <end position="84"/>
    </location>
</feature>
<feature type="compositionally biased region" description="Low complexity" evidence="3">
    <location>
        <begin position="49"/>
        <end position="63"/>
    </location>
</feature>
<accession>A0A9D4T178</accession>
<dbReference type="FunFam" id="1.10.238.10:FF:000001">
    <property type="entry name" value="Calmodulin 1"/>
    <property type="match status" value="1"/>
</dbReference>
<dbReference type="Pfam" id="PF13499">
    <property type="entry name" value="EF-hand_7"/>
    <property type="match status" value="2"/>
</dbReference>
<feature type="compositionally biased region" description="Basic and acidic residues" evidence="3">
    <location>
        <begin position="86"/>
        <end position="96"/>
    </location>
</feature>
<dbReference type="AlphaFoldDB" id="A0A9D4T178"/>
<feature type="region of interest" description="Disordered" evidence="3">
    <location>
        <begin position="14"/>
        <end position="115"/>
    </location>
</feature>
<feature type="domain" description="EF-hand" evidence="4">
    <location>
        <begin position="156"/>
        <end position="191"/>
    </location>
</feature>
<feature type="domain" description="EF-hand" evidence="4">
    <location>
        <begin position="120"/>
        <end position="155"/>
    </location>
</feature>
<dbReference type="SMART" id="SM00054">
    <property type="entry name" value="EFh"/>
    <property type="match status" value="4"/>
</dbReference>
<evidence type="ECO:0000313" key="6">
    <source>
        <dbReference type="Proteomes" id="UP000821837"/>
    </source>
</evidence>
<dbReference type="EMBL" id="JABSTV010001248">
    <property type="protein sequence ID" value="KAH7967755.1"/>
    <property type="molecule type" value="Genomic_DNA"/>
</dbReference>
<proteinExistence type="predicted"/>
<feature type="domain" description="EF-hand" evidence="4">
    <location>
        <begin position="193"/>
        <end position="228"/>
    </location>
</feature>
<keyword evidence="2" id="KW-0106">Calcium</keyword>
<dbReference type="InterPro" id="IPR018247">
    <property type="entry name" value="EF_Hand_1_Ca_BS"/>
</dbReference>
<evidence type="ECO:0000256" key="1">
    <source>
        <dbReference type="ARBA" id="ARBA00022737"/>
    </source>
</evidence>
<dbReference type="PROSITE" id="PS00018">
    <property type="entry name" value="EF_HAND_1"/>
    <property type="match status" value="4"/>
</dbReference>
<dbReference type="PANTHER" id="PTHR23048:SF0">
    <property type="entry name" value="CALMODULIN LIKE 3"/>
    <property type="match status" value="1"/>
</dbReference>
<dbReference type="VEuPathDB" id="VectorBase:RSAN_058058"/>
<evidence type="ECO:0000256" key="2">
    <source>
        <dbReference type="ARBA" id="ARBA00022837"/>
    </source>
</evidence>
<reference evidence="5" key="2">
    <citation type="submission" date="2021-09" db="EMBL/GenBank/DDBJ databases">
        <authorList>
            <person name="Jia N."/>
            <person name="Wang J."/>
            <person name="Shi W."/>
            <person name="Du L."/>
            <person name="Sun Y."/>
            <person name="Zhan W."/>
            <person name="Jiang J."/>
            <person name="Wang Q."/>
            <person name="Zhang B."/>
            <person name="Ji P."/>
            <person name="Sakyi L.B."/>
            <person name="Cui X."/>
            <person name="Yuan T."/>
            <person name="Jiang B."/>
            <person name="Yang W."/>
            <person name="Lam T.T.-Y."/>
            <person name="Chang Q."/>
            <person name="Ding S."/>
            <person name="Wang X."/>
            <person name="Zhu J."/>
            <person name="Ruan X."/>
            <person name="Zhao L."/>
            <person name="Wei J."/>
            <person name="Que T."/>
            <person name="Du C."/>
            <person name="Cheng J."/>
            <person name="Dai P."/>
            <person name="Han X."/>
            <person name="Huang E."/>
            <person name="Gao Y."/>
            <person name="Liu J."/>
            <person name="Shao H."/>
            <person name="Ye R."/>
            <person name="Li L."/>
            <person name="Wei W."/>
            <person name="Wang X."/>
            <person name="Wang C."/>
            <person name="Huo Q."/>
            <person name="Li W."/>
            <person name="Guo W."/>
            <person name="Chen H."/>
            <person name="Chen S."/>
            <person name="Zhou L."/>
            <person name="Zhou L."/>
            <person name="Ni X."/>
            <person name="Tian J."/>
            <person name="Zhou Y."/>
            <person name="Sheng Y."/>
            <person name="Liu T."/>
            <person name="Pan Y."/>
            <person name="Xia L."/>
            <person name="Li J."/>
            <person name="Zhao F."/>
            <person name="Cao W."/>
        </authorList>
    </citation>
    <scope>NUCLEOTIDE SEQUENCE</scope>
    <source>
        <strain evidence="5">Rsan-2018</strain>
        <tissue evidence="5">Larvae</tissue>
    </source>
</reference>
<sequence>MVSYGLVASVADALPCRSGEGGGGAVPLTPTKASPPTHSPQEGQKPTTAASAVPPASIASAHSVLEERIDVTSTSNASGNASTSKGPDKMASKKDSAPGGSDGGGGRSVSDSSESQLSEVEIAKLREVFALYDKDGNGAICIEELGIMMRAMGENLTEGELKEMIAMADTDGNGTVDFPEFLALMTELKGTADTEEDNREVFRVLDRDGNGFITATELRQFVSAIGMKLTDEEVDEMIREADMDGDGQLNYEEFVAVMTSTEQSE</sequence>
<dbReference type="Proteomes" id="UP000821837">
    <property type="component" value="Unassembled WGS sequence"/>
</dbReference>
<keyword evidence="6" id="KW-1185">Reference proteome</keyword>
<name>A0A9D4T178_RHISA</name>
<dbReference type="GO" id="GO:0016460">
    <property type="term" value="C:myosin II complex"/>
    <property type="evidence" value="ECO:0007669"/>
    <property type="project" value="TreeGrafter"/>
</dbReference>
<dbReference type="SUPFAM" id="SSF47473">
    <property type="entry name" value="EF-hand"/>
    <property type="match status" value="1"/>
</dbReference>
<feature type="compositionally biased region" description="Polar residues" evidence="3">
    <location>
        <begin position="31"/>
        <end position="48"/>
    </location>
</feature>
<evidence type="ECO:0000256" key="3">
    <source>
        <dbReference type="SAM" id="MobiDB-lite"/>
    </source>
</evidence>
<keyword evidence="1" id="KW-0677">Repeat</keyword>
<feature type="domain" description="EF-hand" evidence="4">
    <location>
        <begin position="229"/>
        <end position="264"/>
    </location>
</feature>
<comment type="caution">
    <text evidence="5">The sequence shown here is derived from an EMBL/GenBank/DDBJ whole genome shotgun (WGS) entry which is preliminary data.</text>
</comment>
<dbReference type="CDD" id="cd00051">
    <property type="entry name" value="EFh"/>
    <property type="match status" value="2"/>
</dbReference>
<reference evidence="5" key="1">
    <citation type="journal article" date="2020" name="Cell">
        <title>Large-Scale Comparative Analyses of Tick Genomes Elucidate Their Genetic Diversity and Vector Capacities.</title>
        <authorList>
            <consortium name="Tick Genome and Microbiome Consortium (TIGMIC)"/>
            <person name="Jia N."/>
            <person name="Wang J."/>
            <person name="Shi W."/>
            <person name="Du L."/>
            <person name="Sun Y."/>
            <person name="Zhan W."/>
            <person name="Jiang J.F."/>
            <person name="Wang Q."/>
            <person name="Zhang B."/>
            <person name="Ji P."/>
            <person name="Bell-Sakyi L."/>
            <person name="Cui X.M."/>
            <person name="Yuan T.T."/>
            <person name="Jiang B.G."/>
            <person name="Yang W.F."/>
            <person name="Lam T.T."/>
            <person name="Chang Q.C."/>
            <person name="Ding S.J."/>
            <person name="Wang X.J."/>
            <person name="Zhu J.G."/>
            <person name="Ruan X.D."/>
            <person name="Zhao L."/>
            <person name="Wei J.T."/>
            <person name="Ye R.Z."/>
            <person name="Que T.C."/>
            <person name="Du C.H."/>
            <person name="Zhou Y.H."/>
            <person name="Cheng J.X."/>
            <person name="Dai P.F."/>
            <person name="Guo W.B."/>
            <person name="Han X.H."/>
            <person name="Huang E.J."/>
            <person name="Li L.F."/>
            <person name="Wei W."/>
            <person name="Gao Y.C."/>
            <person name="Liu J.Z."/>
            <person name="Shao H.Z."/>
            <person name="Wang X."/>
            <person name="Wang C.C."/>
            <person name="Yang T.C."/>
            <person name="Huo Q.B."/>
            <person name="Li W."/>
            <person name="Chen H.Y."/>
            <person name="Chen S.E."/>
            <person name="Zhou L.G."/>
            <person name="Ni X.B."/>
            <person name="Tian J.H."/>
            <person name="Sheng Y."/>
            <person name="Liu T."/>
            <person name="Pan Y.S."/>
            <person name="Xia L.Y."/>
            <person name="Li J."/>
            <person name="Zhao F."/>
            <person name="Cao W.C."/>
        </authorList>
    </citation>
    <scope>NUCLEOTIDE SEQUENCE</scope>
    <source>
        <strain evidence="5">Rsan-2018</strain>
    </source>
</reference>
<dbReference type="InterPro" id="IPR002048">
    <property type="entry name" value="EF_hand_dom"/>
</dbReference>